<name>A0A7W5ZLN6_9BACT</name>
<dbReference type="EMBL" id="JACIBY010000004">
    <property type="protein sequence ID" value="MBB3838106.1"/>
    <property type="molecule type" value="Genomic_DNA"/>
</dbReference>
<reference evidence="1 2" key="1">
    <citation type="submission" date="2020-08" db="EMBL/GenBank/DDBJ databases">
        <title>Genomic Encyclopedia of Type Strains, Phase IV (KMG-IV): sequencing the most valuable type-strain genomes for metagenomic binning, comparative biology and taxonomic classification.</title>
        <authorList>
            <person name="Goeker M."/>
        </authorList>
    </citation>
    <scope>NUCLEOTIDE SEQUENCE [LARGE SCALE GENOMIC DNA]</scope>
    <source>
        <strain evidence="1 2">DSM 17976</strain>
    </source>
</reference>
<accession>A0A7W5ZLN6</accession>
<protein>
    <recommendedName>
        <fullName evidence="3">Lipoprotein</fullName>
    </recommendedName>
</protein>
<dbReference type="RefSeq" id="WP_183973242.1">
    <property type="nucleotide sequence ID" value="NZ_JACIBY010000004.1"/>
</dbReference>
<dbReference type="Proteomes" id="UP000541352">
    <property type="component" value="Unassembled WGS sequence"/>
</dbReference>
<keyword evidence="2" id="KW-1185">Reference proteome</keyword>
<evidence type="ECO:0000313" key="1">
    <source>
        <dbReference type="EMBL" id="MBB3838106.1"/>
    </source>
</evidence>
<evidence type="ECO:0008006" key="3">
    <source>
        <dbReference type="Google" id="ProtNLM"/>
    </source>
</evidence>
<dbReference type="PROSITE" id="PS51257">
    <property type="entry name" value="PROKAR_LIPOPROTEIN"/>
    <property type="match status" value="1"/>
</dbReference>
<gene>
    <name evidence="1" type="ORF">FHS57_002111</name>
</gene>
<sequence length="130" mass="15127">MKWIIVTLLTAFLSGCFVFGYTRQMKITLTNESGLEIEKVVIKFFNYEFPAYRGDSIVVKNFQNQKVMDVLYNLEHVEGFSDLSCKVVVKFKETQIPVLERSLFTVDLRRINAKTPIMVTIKSDTLLRNY</sequence>
<evidence type="ECO:0000313" key="2">
    <source>
        <dbReference type="Proteomes" id="UP000541352"/>
    </source>
</evidence>
<comment type="caution">
    <text evidence="1">The sequence shown here is derived from an EMBL/GenBank/DDBJ whole genome shotgun (WGS) entry which is preliminary data.</text>
</comment>
<organism evidence="1 2">
    <name type="scientific">Runella defluvii</name>
    <dbReference type="NCBI Taxonomy" id="370973"/>
    <lineage>
        <taxon>Bacteria</taxon>
        <taxon>Pseudomonadati</taxon>
        <taxon>Bacteroidota</taxon>
        <taxon>Cytophagia</taxon>
        <taxon>Cytophagales</taxon>
        <taxon>Spirosomataceae</taxon>
        <taxon>Runella</taxon>
    </lineage>
</organism>
<proteinExistence type="predicted"/>
<dbReference type="AlphaFoldDB" id="A0A7W5ZLN6"/>